<feature type="region of interest" description="Disordered" evidence="1">
    <location>
        <begin position="106"/>
        <end position="153"/>
    </location>
</feature>
<feature type="region of interest" description="Disordered" evidence="1">
    <location>
        <begin position="291"/>
        <end position="325"/>
    </location>
</feature>
<keyword evidence="2" id="KW-1185">Reference proteome</keyword>
<protein>
    <submittedName>
        <fullName evidence="3">Flocculation protein FLO11-like</fullName>
    </submittedName>
</protein>
<evidence type="ECO:0000313" key="2">
    <source>
        <dbReference type="Proteomes" id="UP000492821"/>
    </source>
</evidence>
<evidence type="ECO:0000256" key="1">
    <source>
        <dbReference type="SAM" id="MobiDB-lite"/>
    </source>
</evidence>
<dbReference type="AlphaFoldDB" id="A0A7E4ZRL4"/>
<reference evidence="3" key="2">
    <citation type="submission" date="2020-10" db="UniProtKB">
        <authorList>
            <consortium name="WormBaseParasite"/>
        </authorList>
    </citation>
    <scope>IDENTIFICATION</scope>
</reference>
<accession>A0A7E4ZRL4</accession>
<feature type="region of interest" description="Disordered" evidence="1">
    <location>
        <begin position="336"/>
        <end position="355"/>
    </location>
</feature>
<reference evidence="2" key="1">
    <citation type="journal article" date="2013" name="Genetics">
        <title>The draft genome and transcriptome of Panagrellus redivivus are shaped by the harsh demands of a free-living lifestyle.</title>
        <authorList>
            <person name="Srinivasan J."/>
            <person name="Dillman A.R."/>
            <person name="Macchietto M.G."/>
            <person name="Heikkinen L."/>
            <person name="Lakso M."/>
            <person name="Fracchia K.M."/>
            <person name="Antoshechkin I."/>
            <person name="Mortazavi A."/>
            <person name="Wong G."/>
            <person name="Sternberg P.W."/>
        </authorList>
    </citation>
    <scope>NUCLEOTIDE SEQUENCE [LARGE SCALE GENOMIC DNA]</scope>
    <source>
        <strain evidence="2">MT8872</strain>
    </source>
</reference>
<proteinExistence type="predicted"/>
<name>A0A7E4ZRL4_PANRE</name>
<sequence>MQVPQYAPLSDPNKNNSRLKAIKSSPCRAEAETTSATSAVAQFMPVVNVIPWFRDTPSKESNNRKLKTIPLKLVPNAKLMLPAPFSFPVIYRKASAFNHQAAMTTTATTPGGTQPHTGSRSPFLNVFRKKPRPEAPSPDSGIVSDNQAPTPPKLTFTQRVHMHKNLRDGKIPDNYQSRHHFVAPSTSMSGFPGFKSKEKSSKLTKNKAFSADAISQLDPANLIEALEVIGDDQPIVARSIPKHAKLESDPNKEERRLRQNCIYEPEVYDKMLSDSLQMCDLLQTHLTDCITSTRAKSPPPTSPFRSPQRKNPNPPDDDDMRYTTIKPVPLASPIILSSITKKAPPPVPPKPTSVKPVNKNILSFAV</sequence>
<dbReference type="WBParaSite" id="Pan_g12959.t1">
    <property type="protein sequence ID" value="Pan_g12959.t1"/>
    <property type="gene ID" value="Pan_g12959"/>
</dbReference>
<feature type="compositionally biased region" description="Low complexity" evidence="1">
    <location>
        <begin position="106"/>
        <end position="118"/>
    </location>
</feature>
<feature type="region of interest" description="Disordered" evidence="1">
    <location>
        <begin position="1"/>
        <end position="26"/>
    </location>
</feature>
<evidence type="ECO:0000313" key="3">
    <source>
        <dbReference type="WBParaSite" id="Pan_g12959.t1"/>
    </source>
</evidence>
<dbReference type="Proteomes" id="UP000492821">
    <property type="component" value="Unassembled WGS sequence"/>
</dbReference>
<organism evidence="2 3">
    <name type="scientific">Panagrellus redivivus</name>
    <name type="common">Microworm</name>
    <dbReference type="NCBI Taxonomy" id="6233"/>
    <lineage>
        <taxon>Eukaryota</taxon>
        <taxon>Metazoa</taxon>
        <taxon>Ecdysozoa</taxon>
        <taxon>Nematoda</taxon>
        <taxon>Chromadorea</taxon>
        <taxon>Rhabditida</taxon>
        <taxon>Tylenchina</taxon>
        <taxon>Panagrolaimomorpha</taxon>
        <taxon>Panagrolaimoidea</taxon>
        <taxon>Panagrolaimidae</taxon>
        <taxon>Panagrellus</taxon>
    </lineage>
</organism>